<keyword evidence="3" id="KW-1185">Reference proteome</keyword>
<organism evidence="2 3">
    <name type="scientific">Mycena albidolilacea</name>
    <dbReference type="NCBI Taxonomy" id="1033008"/>
    <lineage>
        <taxon>Eukaryota</taxon>
        <taxon>Fungi</taxon>
        <taxon>Dikarya</taxon>
        <taxon>Basidiomycota</taxon>
        <taxon>Agaricomycotina</taxon>
        <taxon>Agaricomycetes</taxon>
        <taxon>Agaricomycetidae</taxon>
        <taxon>Agaricales</taxon>
        <taxon>Marasmiineae</taxon>
        <taxon>Mycenaceae</taxon>
        <taxon>Mycena</taxon>
    </lineage>
</organism>
<feature type="compositionally biased region" description="Polar residues" evidence="1">
    <location>
        <begin position="318"/>
        <end position="329"/>
    </location>
</feature>
<comment type="caution">
    <text evidence="2">The sequence shown here is derived from an EMBL/GenBank/DDBJ whole genome shotgun (WGS) entry which is preliminary data.</text>
</comment>
<name>A0AAD7EDI3_9AGAR</name>
<evidence type="ECO:0000313" key="3">
    <source>
        <dbReference type="Proteomes" id="UP001218218"/>
    </source>
</evidence>
<accession>A0AAD7EDI3</accession>
<feature type="region of interest" description="Disordered" evidence="1">
    <location>
        <begin position="1"/>
        <end position="60"/>
    </location>
</feature>
<evidence type="ECO:0000313" key="2">
    <source>
        <dbReference type="EMBL" id="KAJ7312510.1"/>
    </source>
</evidence>
<dbReference type="Proteomes" id="UP001218218">
    <property type="component" value="Unassembled WGS sequence"/>
</dbReference>
<sequence>MSTARRVEREATQEPGAEFDDALGELGIQPPRITAAQKGKGAAMESSPVPAPELEDGMNLEEEDVLQQDKVQQITVIDGDDSDDPVEANGAEQVHMESSPAKEAASQKVKNVANSEHVETPKCIDTRPYRPGSEALEEDAGPDNYSNGSREQHGGGSWLSGKSTTGTEAPWRVDLQSSIRSVSGELQTNLDAPPTPFQHQLVSPDAGGEPMTLSLLLAMFEDDYNIEMGVYVVSQEKLKAFIENRAGSVATSQAAHAIANLTASGGSSAEVRTQEEQGPQYEGEPIFLTAAATRAHGLDERAEAGHVQSYRQYPVQGTPHTKTTQSCVG</sequence>
<gene>
    <name evidence="2" type="ORF">DFH08DRAFT_973579</name>
</gene>
<feature type="compositionally biased region" description="Basic and acidic residues" evidence="1">
    <location>
        <begin position="1"/>
        <end position="12"/>
    </location>
</feature>
<dbReference type="EMBL" id="JARIHO010000072">
    <property type="protein sequence ID" value="KAJ7312510.1"/>
    <property type="molecule type" value="Genomic_DNA"/>
</dbReference>
<proteinExistence type="predicted"/>
<feature type="region of interest" description="Disordered" evidence="1">
    <location>
        <begin position="310"/>
        <end position="329"/>
    </location>
</feature>
<dbReference type="AlphaFoldDB" id="A0AAD7EDI3"/>
<feature type="region of interest" description="Disordered" evidence="1">
    <location>
        <begin position="75"/>
        <end position="167"/>
    </location>
</feature>
<reference evidence="2" key="1">
    <citation type="submission" date="2023-03" db="EMBL/GenBank/DDBJ databases">
        <title>Massive genome expansion in bonnet fungi (Mycena s.s.) driven by repeated elements and novel gene families across ecological guilds.</title>
        <authorList>
            <consortium name="Lawrence Berkeley National Laboratory"/>
            <person name="Harder C.B."/>
            <person name="Miyauchi S."/>
            <person name="Viragh M."/>
            <person name="Kuo A."/>
            <person name="Thoen E."/>
            <person name="Andreopoulos B."/>
            <person name="Lu D."/>
            <person name="Skrede I."/>
            <person name="Drula E."/>
            <person name="Henrissat B."/>
            <person name="Morin E."/>
            <person name="Kohler A."/>
            <person name="Barry K."/>
            <person name="LaButti K."/>
            <person name="Morin E."/>
            <person name="Salamov A."/>
            <person name="Lipzen A."/>
            <person name="Mereny Z."/>
            <person name="Hegedus B."/>
            <person name="Baldrian P."/>
            <person name="Stursova M."/>
            <person name="Weitz H."/>
            <person name="Taylor A."/>
            <person name="Grigoriev I.V."/>
            <person name="Nagy L.G."/>
            <person name="Martin F."/>
            <person name="Kauserud H."/>
        </authorList>
    </citation>
    <scope>NUCLEOTIDE SEQUENCE</scope>
    <source>
        <strain evidence="2">CBHHK002</strain>
    </source>
</reference>
<evidence type="ECO:0000256" key="1">
    <source>
        <dbReference type="SAM" id="MobiDB-lite"/>
    </source>
</evidence>
<feature type="compositionally biased region" description="Basic and acidic residues" evidence="1">
    <location>
        <begin position="116"/>
        <end position="128"/>
    </location>
</feature>
<protein>
    <submittedName>
        <fullName evidence="2">Uncharacterized protein</fullName>
    </submittedName>
</protein>